<dbReference type="InterPro" id="IPR037401">
    <property type="entry name" value="SnoaL-like"/>
</dbReference>
<dbReference type="OrthoDB" id="4539871at2"/>
<name>A0A1H3PGQ8_9PSEU</name>
<proteinExistence type="predicted"/>
<dbReference type="AlphaFoldDB" id="A0A1H3PGQ8"/>
<accession>A0A1H3PGQ8</accession>
<organism evidence="2 3">
    <name type="scientific">Amycolatopsis xylanica</name>
    <dbReference type="NCBI Taxonomy" id="589385"/>
    <lineage>
        <taxon>Bacteria</taxon>
        <taxon>Bacillati</taxon>
        <taxon>Actinomycetota</taxon>
        <taxon>Actinomycetes</taxon>
        <taxon>Pseudonocardiales</taxon>
        <taxon>Pseudonocardiaceae</taxon>
        <taxon>Amycolatopsis</taxon>
    </lineage>
</organism>
<keyword evidence="3" id="KW-1185">Reference proteome</keyword>
<evidence type="ECO:0000259" key="1">
    <source>
        <dbReference type="Pfam" id="PF12680"/>
    </source>
</evidence>
<keyword evidence="2" id="KW-0413">Isomerase</keyword>
<gene>
    <name evidence="2" type="ORF">SAMN05421504_108209</name>
</gene>
<evidence type="ECO:0000313" key="3">
    <source>
        <dbReference type="Proteomes" id="UP000199515"/>
    </source>
</evidence>
<dbReference type="RefSeq" id="WP_091295609.1">
    <property type="nucleotide sequence ID" value="NZ_FNON01000008.1"/>
</dbReference>
<dbReference type="Pfam" id="PF12680">
    <property type="entry name" value="SnoaL_2"/>
    <property type="match status" value="1"/>
</dbReference>
<protein>
    <submittedName>
        <fullName evidence="2">Ketosteroid isomerase-related protein</fullName>
    </submittedName>
</protein>
<dbReference type="InterPro" id="IPR032710">
    <property type="entry name" value="NTF2-like_dom_sf"/>
</dbReference>
<reference evidence="2 3" key="1">
    <citation type="submission" date="2016-10" db="EMBL/GenBank/DDBJ databases">
        <authorList>
            <person name="de Groot N.N."/>
        </authorList>
    </citation>
    <scope>NUCLEOTIDE SEQUENCE [LARGE SCALE GENOMIC DNA]</scope>
    <source>
        <strain evidence="2 3">CPCC 202699</strain>
    </source>
</reference>
<dbReference type="STRING" id="589385.SAMN05421504_108209"/>
<dbReference type="GO" id="GO:0016853">
    <property type="term" value="F:isomerase activity"/>
    <property type="evidence" value="ECO:0007669"/>
    <property type="project" value="UniProtKB-KW"/>
</dbReference>
<dbReference type="SUPFAM" id="SSF54427">
    <property type="entry name" value="NTF2-like"/>
    <property type="match status" value="1"/>
</dbReference>
<feature type="domain" description="SnoaL-like" evidence="1">
    <location>
        <begin position="12"/>
        <end position="121"/>
    </location>
</feature>
<sequence>MTTVTDPAVAVVQRLYDAYNKQDLDGVMACWHPDGTEFLPLVGEMAPDRLCEHLKGFYAAFPDARTEVVSIFSDGEGHVCAQVQLSGTFTGGKFDGLIANGAHWSARMAEVFTVTGGLILRMDAYMDSMDLARQLNLLPPTGSPAERFMRGAFNLKTRLGRLFH</sequence>
<evidence type="ECO:0000313" key="2">
    <source>
        <dbReference type="EMBL" id="SDZ00320.1"/>
    </source>
</evidence>
<dbReference type="Gene3D" id="3.10.450.50">
    <property type="match status" value="1"/>
</dbReference>
<dbReference type="EMBL" id="FNON01000008">
    <property type="protein sequence ID" value="SDZ00320.1"/>
    <property type="molecule type" value="Genomic_DNA"/>
</dbReference>
<dbReference type="Proteomes" id="UP000199515">
    <property type="component" value="Unassembled WGS sequence"/>
</dbReference>